<dbReference type="InterPro" id="IPR005845">
    <property type="entry name" value="A-D-PHexomutase_a/b/a-II"/>
</dbReference>
<keyword evidence="11" id="KW-1185">Reference proteome</keyword>
<gene>
    <name evidence="10" type="ORF">AB8S09_09700</name>
</gene>
<evidence type="ECO:0000313" key="11">
    <source>
        <dbReference type="Proteomes" id="UP001565220"/>
    </source>
</evidence>
<keyword evidence="5" id="KW-0460">Magnesium</keyword>
<dbReference type="RefSeq" id="WP_294180823.1">
    <property type="nucleotide sequence ID" value="NZ_JBGFFE010000013.1"/>
</dbReference>
<evidence type="ECO:0000313" key="10">
    <source>
        <dbReference type="EMBL" id="MEY8763909.1"/>
    </source>
</evidence>
<dbReference type="Proteomes" id="UP001565220">
    <property type="component" value="Unassembled WGS sequence"/>
</dbReference>
<dbReference type="PRINTS" id="PR00509">
    <property type="entry name" value="PGMPMM"/>
</dbReference>
<dbReference type="PANTHER" id="PTHR42946">
    <property type="entry name" value="PHOSPHOHEXOSE MUTASE"/>
    <property type="match status" value="1"/>
</dbReference>
<dbReference type="InterPro" id="IPR005844">
    <property type="entry name" value="A-D-PHexomutase_a/b/a-I"/>
</dbReference>
<feature type="domain" description="Alpha-D-phosphohexomutase alpha/beta/alpha" evidence="8">
    <location>
        <begin position="179"/>
        <end position="277"/>
    </location>
</feature>
<dbReference type="InterPro" id="IPR050060">
    <property type="entry name" value="Phosphoglucosamine_mutase"/>
</dbReference>
<keyword evidence="6" id="KW-0413">Isomerase</keyword>
<dbReference type="Pfam" id="PF02878">
    <property type="entry name" value="PGM_PMM_I"/>
    <property type="match status" value="1"/>
</dbReference>
<evidence type="ECO:0000256" key="4">
    <source>
        <dbReference type="ARBA" id="ARBA00022723"/>
    </source>
</evidence>
<accession>A0ABV4DXE1</accession>
<proteinExistence type="inferred from homology"/>
<keyword evidence="3" id="KW-0597">Phosphoprotein</keyword>
<dbReference type="InterPro" id="IPR005841">
    <property type="entry name" value="Alpha-D-phosphohexomutase_SF"/>
</dbReference>
<dbReference type="InterPro" id="IPR005846">
    <property type="entry name" value="A-D-PHexomutase_a/b/a-III"/>
</dbReference>
<dbReference type="SUPFAM" id="SSF55957">
    <property type="entry name" value="Phosphoglucomutase, C-terminal domain"/>
    <property type="match status" value="1"/>
</dbReference>
<feature type="domain" description="Alpha-D-phosphohexomutase alpha/beta/alpha" evidence="7">
    <location>
        <begin position="12"/>
        <end position="145"/>
    </location>
</feature>
<evidence type="ECO:0000259" key="7">
    <source>
        <dbReference type="Pfam" id="PF02878"/>
    </source>
</evidence>
<sequence>MRGKLYELQNGTDIRGVAIENGKRDVNLNLERVKMITRGFVAWLENKKDVERGKLKVAVGMDSRLSGPQIKDTISRELSKLGCTVYDCKLCTTPAMFMTTVYPTCRCHGSIMITASHLPYYYNGLKFFTDEGGCENEDIEYILTEALRDNGEAISCNGRVLKVDFIDKYSELLVKEIREGINSKVDYEKPLSRFKIIVDAGNGAGGFFTDKVLEPLGAKTDGSQFIDPDGNFPNHIPNPEAKEAMDSMKNAVIKNKADMGIVFDADVDRAAIVDDSGRSINRNALIALISSIVLEEHPGTTVVTDSVTSRGLGEFIQNLGGKHFRFKRGYRNVIDQGIKLNNEGQQCFLAIETSGHAALRENYFLDDGAYLIAKILVKMAKLKELGKNIKDLIVNLKIPLKSLEFRFSILKENPGEYGSRIIEELKEYTEKVNGWKEANNDYEGIRVECDRKNGDGWFLLRLSLHEPVMCLNIESDTETGPEIIMRRLRTFFTKYRDLDINSFNL</sequence>
<evidence type="ECO:0000256" key="2">
    <source>
        <dbReference type="ARBA" id="ARBA00010231"/>
    </source>
</evidence>
<evidence type="ECO:0000259" key="8">
    <source>
        <dbReference type="Pfam" id="PF02879"/>
    </source>
</evidence>
<comment type="caution">
    <text evidence="10">The sequence shown here is derived from an EMBL/GenBank/DDBJ whole genome shotgun (WGS) entry which is preliminary data.</text>
</comment>
<evidence type="ECO:0000259" key="9">
    <source>
        <dbReference type="Pfam" id="PF02880"/>
    </source>
</evidence>
<comment type="similarity">
    <text evidence="2">Belongs to the phosphohexose mutase family.</text>
</comment>
<comment type="cofactor">
    <cofactor evidence="1">
        <name>Mg(2+)</name>
        <dbReference type="ChEBI" id="CHEBI:18420"/>
    </cofactor>
</comment>
<evidence type="ECO:0000256" key="3">
    <source>
        <dbReference type="ARBA" id="ARBA00022553"/>
    </source>
</evidence>
<reference evidence="10 11" key="1">
    <citation type="submission" date="2024-08" db="EMBL/GenBank/DDBJ databases">
        <title>Clostridium lapicellarii sp. nov., and Clostridium renhuaiense sp. nov., two species isolated from the mud in a fermentation cellar used for producing sauce-flavour Chinese liquors.</title>
        <authorList>
            <person name="Yang F."/>
            <person name="Wang H."/>
            <person name="Chen L.Q."/>
            <person name="Zhou N."/>
            <person name="Lu J.J."/>
            <person name="Pu X.X."/>
            <person name="Wan B."/>
            <person name="Wang L."/>
            <person name="Liu S.J."/>
        </authorList>
    </citation>
    <scope>NUCLEOTIDE SEQUENCE [LARGE SCALE GENOMIC DNA]</scope>
    <source>
        <strain evidence="10 11">MT-113</strain>
    </source>
</reference>
<organism evidence="10 11">
    <name type="scientific">Clostridium lapidicellarium</name>
    <dbReference type="NCBI Taxonomy" id="3240931"/>
    <lineage>
        <taxon>Bacteria</taxon>
        <taxon>Bacillati</taxon>
        <taxon>Bacillota</taxon>
        <taxon>Clostridia</taxon>
        <taxon>Eubacteriales</taxon>
        <taxon>Clostridiaceae</taxon>
        <taxon>Clostridium</taxon>
    </lineage>
</organism>
<dbReference type="Gene3D" id="3.30.310.50">
    <property type="entry name" value="Alpha-D-phosphohexomutase, C-terminal domain"/>
    <property type="match status" value="1"/>
</dbReference>
<dbReference type="Gene3D" id="3.40.120.10">
    <property type="entry name" value="Alpha-D-Glucose-1,6-Bisphosphate, subunit A, domain 3"/>
    <property type="match status" value="3"/>
</dbReference>
<dbReference type="CDD" id="cd03089">
    <property type="entry name" value="PMM_PGM"/>
    <property type="match status" value="1"/>
</dbReference>
<name>A0ABV4DXE1_9CLOT</name>
<evidence type="ECO:0000256" key="6">
    <source>
        <dbReference type="ARBA" id="ARBA00023235"/>
    </source>
</evidence>
<protein>
    <submittedName>
        <fullName evidence="10">Phosphomannomutase/phosphoglucomutase</fullName>
    </submittedName>
</protein>
<dbReference type="InterPro" id="IPR036900">
    <property type="entry name" value="A-D-PHexomutase_C_sf"/>
</dbReference>
<evidence type="ECO:0000256" key="1">
    <source>
        <dbReference type="ARBA" id="ARBA00001946"/>
    </source>
</evidence>
<dbReference type="EMBL" id="JBGFFE010000013">
    <property type="protein sequence ID" value="MEY8763909.1"/>
    <property type="molecule type" value="Genomic_DNA"/>
</dbReference>
<evidence type="ECO:0000256" key="5">
    <source>
        <dbReference type="ARBA" id="ARBA00022842"/>
    </source>
</evidence>
<dbReference type="InterPro" id="IPR016055">
    <property type="entry name" value="A-D-PHexomutase_a/b/a-I/II/III"/>
</dbReference>
<dbReference type="Pfam" id="PF02880">
    <property type="entry name" value="PGM_PMM_III"/>
    <property type="match status" value="1"/>
</dbReference>
<dbReference type="SUPFAM" id="SSF53738">
    <property type="entry name" value="Phosphoglucomutase, first 3 domains"/>
    <property type="match status" value="3"/>
</dbReference>
<dbReference type="PANTHER" id="PTHR42946:SF1">
    <property type="entry name" value="PHOSPHOGLUCOMUTASE (ALPHA-D-GLUCOSE-1,6-BISPHOSPHATE-DEPENDENT)"/>
    <property type="match status" value="1"/>
</dbReference>
<dbReference type="Pfam" id="PF02879">
    <property type="entry name" value="PGM_PMM_II"/>
    <property type="match status" value="1"/>
</dbReference>
<keyword evidence="4" id="KW-0479">Metal-binding</keyword>
<feature type="domain" description="Alpha-D-phosphohexomutase alpha/beta/alpha" evidence="9">
    <location>
        <begin position="282"/>
        <end position="392"/>
    </location>
</feature>